<dbReference type="Pfam" id="PF00041">
    <property type="entry name" value="fn3"/>
    <property type="match status" value="1"/>
</dbReference>
<dbReference type="CDD" id="cd00063">
    <property type="entry name" value="FN3"/>
    <property type="match status" value="1"/>
</dbReference>
<protein>
    <submittedName>
        <fullName evidence="7">DUF5123 domain-containing protein</fullName>
    </submittedName>
    <submittedName>
        <fullName evidence="6">Fibronectin type III domain-containing protein</fullName>
    </submittedName>
</protein>
<dbReference type="Proteomes" id="UP001200544">
    <property type="component" value="Unassembled WGS sequence"/>
</dbReference>
<dbReference type="InterPro" id="IPR003961">
    <property type="entry name" value="FN3_dom"/>
</dbReference>
<dbReference type="InterPro" id="IPR013783">
    <property type="entry name" value="Ig-like_fold"/>
</dbReference>
<dbReference type="EMBL" id="WCSB01000001">
    <property type="protein sequence ID" value="KAB4455865.1"/>
    <property type="molecule type" value="Genomic_DNA"/>
</dbReference>
<evidence type="ECO:0000313" key="5">
    <source>
        <dbReference type="EMBL" id="KAB4487903.1"/>
    </source>
</evidence>
<dbReference type="GeneID" id="60925287"/>
<reference evidence="7 9" key="1">
    <citation type="submission" date="2018-08" db="EMBL/GenBank/DDBJ databases">
        <title>A genome reference for cultivated species of the human gut microbiota.</title>
        <authorList>
            <person name="Zou Y."/>
            <person name="Xue W."/>
            <person name="Luo G."/>
        </authorList>
    </citation>
    <scope>NUCLEOTIDE SEQUENCE [LARGE SCALE GENOMIC DNA]</scope>
    <source>
        <strain evidence="7 9">AF37-12</strain>
    </source>
</reference>
<sequence length="527" mass="57533">MKKYIITAFAFITLLTGSVTFTACEDIDDIKELNLDRLLSPTNLTARVRDKVNIELTWDEMDRAQSYVIEVFKEDPDFTGTAISTLESEKATYTVTGLEGETSYSIRVKSVAEGITDSKWVSATRSTDAEQILLEVAEEDLTASEVTLRWPAGQVATEIIITPNDVAAHRVTSDEIAAGAATIKNLKSETTYTATLKNGDKTRGTMVFTTLINLDGALPAYPGDNLATIIATAEANATIVLLPKDDNNSFIYTDESGTAKTLEIELTKDVTIKGLYAENRPTTNIKFVLSGCNNFKIENLNLTASDGGTIITVLDSKGGNITVTNCDVTGFGSLLVENDNTQTGTINTFTVDNCIFHDMASGKRFVDYQKKKSFIAEFTLKNSTFYNCCSGSDFIRFDRHSTKGNIINISNCTLYGIEATSKGLFYVRSNSVGNKDFTANITKCIFANMSNKVFFSQDTKTDNLTFNSNYYFEAPSLLSIPEGGAGKVVDATGVTLDPGFTDAANGNFKVSNQTIIDNEIGDPRWRK</sequence>
<dbReference type="Proteomes" id="UP000488521">
    <property type="component" value="Unassembled WGS sequence"/>
</dbReference>
<name>A0A173V9S2_BACT4</name>
<dbReference type="PROSITE" id="PS51257">
    <property type="entry name" value="PROKAR_LIPOPROTEIN"/>
    <property type="match status" value="1"/>
</dbReference>
<dbReference type="InterPro" id="IPR012334">
    <property type="entry name" value="Pectin_lyas_fold"/>
</dbReference>
<dbReference type="Proteomes" id="UP001156218">
    <property type="component" value="Chromosome"/>
</dbReference>
<feature type="signal peptide" evidence="1">
    <location>
        <begin position="1"/>
        <end position="23"/>
    </location>
</feature>
<proteinExistence type="predicted"/>
<gene>
    <name evidence="7" type="ORF">DW011_02095</name>
    <name evidence="4" type="ORF">GAN59_06400</name>
    <name evidence="5" type="ORF">GAN91_00420</name>
    <name evidence="3" type="ORF">GAN93_02505</name>
    <name evidence="6" type="ORF">K0H07_04950</name>
    <name evidence="8" type="ORF">KQP68_05865</name>
</gene>
<dbReference type="EMBL" id="WCRS01000003">
    <property type="protein sequence ID" value="KAB4476806.1"/>
    <property type="molecule type" value="Genomic_DNA"/>
</dbReference>
<dbReference type="EMBL" id="WCRY01000001">
    <property type="protein sequence ID" value="KAB4487903.1"/>
    <property type="molecule type" value="Genomic_DNA"/>
</dbReference>
<dbReference type="SUPFAM" id="SSF49265">
    <property type="entry name" value="Fibronectin type III"/>
    <property type="match status" value="1"/>
</dbReference>
<organism evidence="7 9">
    <name type="scientific">Bacteroides thetaiotaomicron</name>
    <dbReference type="NCBI Taxonomy" id="818"/>
    <lineage>
        <taxon>Bacteria</taxon>
        <taxon>Pseudomonadati</taxon>
        <taxon>Bacteroidota</taxon>
        <taxon>Bacteroidia</taxon>
        <taxon>Bacteroidales</taxon>
        <taxon>Bacteroidaceae</taxon>
        <taxon>Bacteroides</taxon>
    </lineage>
</organism>
<dbReference type="Proteomes" id="UP000460317">
    <property type="component" value="Unassembled WGS sequence"/>
</dbReference>
<feature type="chain" id="PRO_5014250450" evidence="1">
    <location>
        <begin position="24"/>
        <end position="527"/>
    </location>
</feature>
<evidence type="ECO:0000313" key="4">
    <source>
        <dbReference type="EMBL" id="KAB4476806.1"/>
    </source>
</evidence>
<dbReference type="InterPro" id="IPR036116">
    <property type="entry name" value="FN3_sf"/>
</dbReference>
<dbReference type="EMBL" id="JAHYQA010000002">
    <property type="protein sequence ID" value="MCE9236505.1"/>
    <property type="molecule type" value="Genomic_DNA"/>
</dbReference>
<evidence type="ECO:0000256" key="1">
    <source>
        <dbReference type="SAM" id="SignalP"/>
    </source>
</evidence>
<dbReference type="EMBL" id="CP083680">
    <property type="protein sequence ID" value="UYU67800.1"/>
    <property type="molecule type" value="Genomic_DNA"/>
</dbReference>
<feature type="domain" description="Fibronectin type-III" evidence="2">
    <location>
        <begin position="40"/>
        <end position="131"/>
    </location>
</feature>
<reference evidence="6" key="4">
    <citation type="submission" date="2021-07" db="EMBL/GenBank/DDBJ databases">
        <title>Comparative genomics of Bacteroides fragilis group isolates reveals species-dependent resistance mechanisms and validates clinical tools for resistance prediction.</title>
        <authorList>
            <person name="Wallace M.J."/>
            <person name="Jean S."/>
            <person name="Wallace M.A."/>
            <person name="Carey-Ann B.D."/>
            <person name="Dantas G."/>
        </authorList>
    </citation>
    <scope>NUCLEOTIDE SEQUENCE</scope>
    <source>
        <strain evidence="6">BJH_160</strain>
    </source>
</reference>
<evidence type="ECO:0000313" key="8">
    <source>
        <dbReference type="EMBL" id="UYU67800.1"/>
    </source>
</evidence>
<evidence type="ECO:0000313" key="10">
    <source>
        <dbReference type="Proteomes" id="UP000436858"/>
    </source>
</evidence>
<evidence type="ECO:0000259" key="2">
    <source>
        <dbReference type="PROSITE" id="PS50853"/>
    </source>
</evidence>
<dbReference type="Gene3D" id="2.60.40.10">
    <property type="entry name" value="Immunoglobulins"/>
    <property type="match status" value="1"/>
</dbReference>
<keyword evidence="1" id="KW-0732">Signal</keyword>
<dbReference type="Gene3D" id="2.160.20.10">
    <property type="entry name" value="Single-stranded right-handed beta-helix, Pectin lyase-like"/>
    <property type="match status" value="1"/>
</dbReference>
<dbReference type="Proteomes" id="UP000283616">
    <property type="component" value="Unassembled WGS sequence"/>
</dbReference>
<evidence type="ECO:0000313" key="12">
    <source>
        <dbReference type="Proteomes" id="UP000488521"/>
    </source>
</evidence>
<dbReference type="SMR" id="A0A173V9S2"/>
<dbReference type="PROSITE" id="PS50853">
    <property type="entry name" value="FN3"/>
    <property type="match status" value="1"/>
</dbReference>
<accession>A0A173V9S2</accession>
<dbReference type="InterPro" id="IPR033427">
    <property type="entry name" value="DUF5123"/>
</dbReference>
<dbReference type="InterPro" id="IPR011050">
    <property type="entry name" value="Pectin_lyase_fold/virulence"/>
</dbReference>
<evidence type="ECO:0000313" key="3">
    <source>
        <dbReference type="EMBL" id="KAB4455865.1"/>
    </source>
</evidence>
<dbReference type="SMART" id="SM00060">
    <property type="entry name" value="FN3"/>
    <property type="match status" value="2"/>
</dbReference>
<evidence type="ECO:0000313" key="7">
    <source>
        <dbReference type="EMBL" id="RHL63949.1"/>
    </source>
</evidence>
<dbReference type="AlphaFoldDB" id="A0A173V9S2"/>
<dbReference type="Pfam" id="PF17161">
    <property type="entry name" value="DUF5123"/>
    <property type="match status" value="1"/>
</dbReference>
<reference evidence="8 13" key="3">
    <citation type="submission" date="2021-06" db="EMBL/GenBank/DDBJ databases">
        <title>Interrogation of the integrated mobile genetic elements in gut-associated Bacteroides with a consensus prediction approach.</title>
        <authorList>
            <person name="Campbell D.E."/>
            <person name="Leigh J.R."/>
            <person name="Kim T."/>
            <person name="England W."/>
            <person name="Whitaker R.J."/>
            <person name="Degnan P.H."/>
        </authorList>
    </citation>
    <scope>NUCLEOTIDE SEQUENCE [LARGE SCALE GENOMIC DNA]</scope>
    <source>
        <strain evidence="8 13">WAL8669</strain>
    </source>
</reference>
<dbReference type="EMBL" id="QROV01000002">
    <property type="protein sequence ID" value="RHL63949.1"/>
    <property type="molecule type" value="Genomic_DNA"/>
</dbReference>
<dbReference type="Proteomes" id="UP000436858">
    <property type="component" value="Unassembled WGS sequence"/>
</dbReference>
<reference evidence="10 11" key="2">
    <citation type="journal article" date="2019" name="Nat. Med.">
        <title>A library of human gut bacterial isolates paired with longitudinal multiomics data enables mechanistic microbiome research.</title>
        <authorList>
            <person name="Poyet M."/>
            <person name="Groussin M."/>
            <person name="Gibbons S.M."/>
            <person name="Avila-Pacheco J."/>
            <person name="Jiang X."/>
            <person name="Kearney S.M."/>
            <person name="Perrotta A.R."/>
            <person name="Berdy B."/>
            <person name="Zhao S."/>
            <person name="Lieberman T.D."/>
            <person name="Swanson P.K."/>
            <person name="Smith M."/>
            <person name="Roesemann S."/>
            <person name="Alexander J.E."/>
            <person name="Rich S.A."/>
            <person name="Livny J."/>
            <person name="Vlamakis H."/>
            <person name="Clish C."/>
            <person name="Bullock K."/>
            <person name="Deik A."/>
            <person name="Scott J."/>
            <person name="Pierce K.A."/>
            <person name="Xavier R.J."/>
            <person name="Alm E.J."/>
        </authorList>
    </citation>
    <scope>NUCLEOTIDE SEQUENCE [LARGE SCALE GENOMIC DNA]</scope>
    <source>
        <strain evidence="4 12">BIOML-A156</strain>
        <strain evidence="5 10">BIOML-A162</strain>
        <strain evidence="3 11">BIOML-A165</strain>
    </source>
</reference>
<evidence type="ECO:0000313" key="9">
    <source>
        <dbReference type="Proteomes" id="UP000283616"/>
    </source>
</evidence>
<evidence type="ECO:0000313" key="11">
    <source>
        <dbReference type="Proteomes" id="UP000460317"/>
    </source>
</evidence>
<evidence type="ECO:0000313" key="6">
    <source>
        <dbReference type="EMBL" id="MCE9236505.1"/>
    </source>
</evidence>
<dbReference type="RefSeq" id="WP_011109106.1">
    <property type="nucleotide sequence ID" value="NZ_CAXKYD010000002.1"/>
</dbReference>
<dbReference type="OMA" id="TTVELNW"/>
<evidence type="ECO:0000313" key="13">
    <source>
        <dbReference type="Proteomes" id="UP001156218"/>
    </source>
</evidence>
<dbReference type="SUPFAM" id="SSF51126">
    <property type="entry name" value="Pectin lyase-like"/>
    <property type="match status" value="1"/>
</dbReference>
<dbReference type="DNASU" id="1073564"/>